<evidence type="ECO:0000313" key="9">
    <source>
        <dbReference type="EMBL" id="SCX07194.1"/>
    </source>
</evidence>
<dbReference type="GO" id="GO:0008270">
    <property type="term" value="F:zinc ion binding"/>
    <property type="evidence" value="ECO:0007669"/>
    <property type="project" value="InterPro"/>
</dbReference>
<evidence type="ECO:0000256" key="3">
    <source>
        <dbReference type="ARBA" id="ARBA00022670"/>
    </source>
</evidence>
<gene>
    <name evidence="9" type="ORF">SAMN02927925_01125</name>
</gene>
<evidence type="ECO:0000313" key="10">
    <source>
        <dbReference type="Proteomes" id="UP000182124"/>
    </source>
</evidence>
<keyword evidence="6" id="KW-0482">Metalloprotease</keyword>
<comment type="cofactor">
    <cofactor evidence="1">
        <name>Zn(2+)</name>
        <dbReference type="ChEBI" id="CHEBI:29105"/>
    </cofactor>
</comment>
<evidence type="ECO:0000256" key="5">
    <source>
        <dbReference type="ARBA" id="ARBA00022833"/>
    </source>
</evidence>
<dbReference type="AlphaFoldDB" id="A0A1G4VJG3"/>
<dbReference type="GO" id="GO:0004181">
    <property type="term" value="F:metallocarboxypeptidase activity"/>
    <property type="evidence" value="ECO:0007669"/>
    <property type="project" value="InterPro"/>
</dbReference>
<dbReference type="CDD" id="cd06239">
    <property type="entry name" value="M14-like"/>
    <property type="match status" value="1"/>
</dbReference>
<feature type="domain" description="Peptidase M14" evidence="8">
    <location>
        <begin position="11"/>
        <end position="316"/>
    </location>
</feature>
<keyword evidence="4" id="KW-0378">Hydrolase</keyword>
<evidence type="ECO:0000259" key="8">
    <source>
        <dbReference type="PROSITE" id="PS52035"/>
    </source>
</evidence>
<dbReference type="SUPFAM" id="SSF53187">
    <property type="entry name" value="Zn-dependent exopeptidases"/>
    <property type="match status" value="1"/>
</dbReference>
<keyword evidence="9" id="KW-0121">Carboxypeptidase</keyword>
<dbReference type="STRING" id="329186.SAMN02927925_01125"/>
<dbReference type="RefSeq" id="WP_023576700.1">
    <property type="nucleotide sequence ID" value="NZ_CBCSBQ010000007.1"/>
</dbReference>
<organism evidence="9 10">
    <name type="scientific">Flavobacterium saliperosum</name>
    <dbReference type="NCBI Taxonomy" id="329186"/>
    <lineage>
        <taxon>Bacteria</taxon>
        <taxon>Pseudomonadati</taxon>
        <taxon>Bacteroidota</taxon>
        <taxon>Flavobacteriia</taxon>
        <taxon>Flavobacteriales</taxon>
        <taxon>Flavobacteriaceae</taxon>
        <taxon>Flavobacterium</taxon>
    </lineage>
</organism>
<dbReference type="PROSITE" id="PS52035">
    <property type="entry name" value="PEPTIDASE_M14"/>
    <property type="match status" value="1"/>
</dbReference>
<dbReference type="eggNOG" id="COG2866">
    <property type="taxonomic scope" value="Bacteria"/>
</dbReference>
<dbReference type="Proteomes" id="UP000182124">
    <property type="component" value="Unassembled WGS sequence"/>
</dbReference>
<reference evidence="9 10" key="1">
    <citation type="submission" date="2016-10" db="EMBL/GenBank/DDBJ databases">
        <authorList>
            <person name="de Groot N.N."/>
        </authorList>
    </citation>
    <scope>NUCLEOTIDE SEQUENCE [LARGE SCALE GENOMIC DNA]</scope>
    <source>
        <strain evidence="9 10">CGMCC 1.3801</strain>
    </source>
</reference>
<evidence type="ECO:0000256" key="6">
    <source>
        <dbReference type="ARBA" id="ARBA00023049"/>
    </source>
</evidence>
<keyword evidence="5" id="KW-0862">Zinc</keyword>
<sequence length="384" mass="43986">MNFNTITEKHKEQNLFGRYITNKHIEPILEKLNSDFAVSVIGKSVKEKPIYAVKFGTGKIKIYMWSQMHGNESTTTKALFDLFHFLSSKDKTATELKKTFTLLCIPILNPDGAEAYTRVNANDIDLNRDSVNLSQPESKVLRSVFDEFKPDFCFNLHDQRSIFAAGNTDNPATVSFLAPSYNEARSVNEVRQRAINIIAAMNLVLQDFIPNQVGRFDDSFNINCIGDMFQSLGVPTILFEAGHFKNDYERETTRKMIFISYLSALFSMSKNDILVNKTIDYFNIPQNNPVFYDFIYKNVKVILDGFEKSITFAAHYNEILLDDAIVFKATIRQIEGLEGYFGHYTYDFQGQLFENQKDKMPEMDSEASFIIGMHNKIVNGLLKK</sequence>
<dbReference type="InterPro" id="IPR000834">
    <property type="entry name" value="Peptidase_M14"/>
</dbReference>
<protein>
    <submittedName>
        <fullName evidence="9">Zinc carboxypeptidase</fullName>
    </submittedName>
</protein>
<accession>A0A1G4VJG3</accession>
<evidence type="ECO:0000256" key="4">
    <source>
        <dbReference type="ARBA" id="ARBA00022801"/>
    </source>
</evidence>
<proteinExistence type="inferred from homology"/>
<dbReference type="PANTHER" id="PTHR11705:SF143">
    <property type="entry name" value="SLL0236 PROTEIN"/>
    <property type="match status" value="1"/>
</dbReference>
<evidence type="ECO:0000256" key="2">
    <source>
        <dbReference type="ARBA" id="ARBA00005988"/>
    </source>
</evidence>
<dbReference type="PANTHER" id="PTHR11705">
    <property type="entry name" value="PROTEASE FAMILY M14 CARBOXYPEPTIDASE A,B"/>
    <property type="match status" value="1"/>
</dbReference>
<dbReference type="GO" id="GO:0006508">
    <property type="term" value="P:proteolysis"/>
    <property type="evidence" value="ECO:0007669"/>
    <property type="project" value="UniProtKB-KW"/>
</dbReference>
<dbReference type="Gene3D" id="3.40.630.10">
    <property type="entry name" value="Zn peptidases"/>
    <property type="match status" value="1"/>
</dbReference>
<name>A0A1G4VJG3_9FLAO</name>
<evidence type="ECO:0000256" key="7">
    <source>
        <dbReference type="PROSITE-ProRule" id="PRU01379"/>
    </source>
</evidence>
<dbReference type="EMBL" id="FMTY01000002">
    <property type="protein sequence ID" value="SCX07194.1"/>
    <property type="molecule type" value="Genomic_DNA"/>
</dbReference>
<keyword evidence="3" id="KW-0645">Protease</keyword>
<evidence type="ECO:0000256" key="1">
    <source>
        <dbReference type="ARBA" id="ARBA00001947"/>
    </source>
</evidence>
<dbReference type="GO" id="GO:0005615">
    <property type="term" value="C:extracellular space"/>
    <property type="evidence" value="ECO:0007669"/>
    <property type="project" value="TreeGrafter"/>
</dbReference>
<comment type="caution">
    <text evidence="7">Lacks conserved residue(s) required for the propagation of feature annotation.</text>
</comment>
<comment type="similarity">
    <text evidence="2 7">Belongs to the peptidase M14 family.</text>
</comment>
<dbReference type="Pfam" id="PF00246">
    <property type="entry name" value="Peptidase_M14"/>
    <property type="match status" value="1"/>
</dbReference>